<dbReference type="Proteomes" id="UP000448199">
    <property type="component" value="Unassembled WGS sequence"/>
</dbReference>
<proteinExistence type="predicted"/>
<dbReference type="InterPro" id="IPR002816">
    <property type="entry name" value="TraB/PrgY/GumN_fam"/>
</dbReference>
<sequence>MKRVLLASCTGLALSLGGCATANAQDVETAAAATAPSPAPAGPALWKVSDEDTTIYLFGTVHVLPKDVEWYDEDIAAALESADTLVTEIPADAMNDPALQTTIMGKAMLPQDQSLRDLLSEEDRTVYEAALAKLGMPPAAFDRFEPWFAGMTMAVLPLMQKGYDPASGVEKVVEAAASETAKRGALETADQQIDLFDTLPQESQIEFLMASARDLDGLVTMMDEMVAEWLEGDADGLAEIMNRGLTDPVVAAALLYQRNERWAEWIDERMDEPGAVFIAVGAGHLAGEQSVQDYLRSRDIEVTRVQ</sequence>
<dbReference type="OrthoDB" id="9806326at2"/>
<dbReference type="RefSeq" id="WP_160727982.1">
    <property type="nucleotide sequence ID" value="NZ_WTYC01000004.1"/>
</dbReference>
<evidence type="ECO:0000313" key="2">
    <source>
        <dbReference type="EMBL" id="MXO48425.1"/>
    </source>
</evidence>
<dbReference type="PANTHER" id="PTHR40590">
    <property type="entry name" value="CYTOPLASMIC PROTEIN-RELATED"/>
    <property type="match status" value="1"/>
</dbReference>
<gene>
    <name evidence="2" type="ORF">GRI69_09165</name>
</gene>
<accession>A0A844XQL3</accession>
<dbReference type="AlphaFoldDB" id="A0A844XQL3"/>
<evidence type="ECO:0000256" key="1">
    <source>
        <dbReference type="SAM" id="SignalP"/>
    </source>
</evidence>
<dbReference type="CDD" id="cd14789">
    <property type="entry name" value="Tiki"/>
    <property type="match status" value="1"/>
</dbReference>
<dbReference type="PROSITE" id="PS51257">
    <property type="entry name" value="PROKAR_LIPOPROTEIN"/>
    <property type="match status" value="1"/>
</dbReference>
<evidence type="ECO:0000313" key="3">
    <source>
        <dbReference type="Proteomes" id="UP000448199"/>
    </source>
</evidence>
<keyword evidence="3" id="KW-1185">Reference proteome</keyword>
<name>A0A844XQL3_9SPHN</name>
<dbReference type="InterPro" id="IPR047111">
    <property type="entry name" value="YbaP-like"/>
</dbReference>
<reference evidence="2 3" key="1">
    <citation type="submission" date="2019-12" db="EMBL/GenBank/DDBJ databases">
        <title>Genomic-based taxomic classification of the family Erythrobacteraceae.</title>
        <authorList>
            <person name="Xu L."/>
        </authorList>
    </citation>
    <scope>NUCLEOTIDE SEQUENCE [LARGE SCALE GENOMIC DNA]</scope>
    <source>
        <strain evidence="2 3">DSM 17792</strain>
    </source>
</reference>
<protein>
    <submittedName>
        <fullName evidence="2">TraB/GumN family protein</fullName>
    </submittedName>
</protein>
<feature type="chain" id="PRO_5032973473" evidence="1">
    <location>
        <begin position="25"/>
        <end position="306"/>
    </location>
</feature>
<comment type="caution">
    <text evidence="2">The sequence shown here is derived from an EMBL/GenBank/DDBJ whole genome shotgun (WGS) entry which is preliminary data.</text>
</comment>
<keyword evidence="1" id="KW-0732">Signal</keyword>
<feature type="signal peptide" evidence="1">
    <location>
        <begin position="1"/>
        <end position="24"/>
    </location>
</feature>
<dbReference type="EMBL" id="WTYC01000004">
    <property type="protein sequence ID" value="MXO48425.1"/>
    <property type="molecule type" value="Genomic_DNA"/>
</dbReference>
<dbReference type="PANTHER" id="PTHR40590:SF1">
    <property type="entry name" value="CYTOPLASMIC PROTEIN"/>
    <property type="match status" value="1"/>
</dbReference>
<dbReference type="Pfam" id="PF01963">
    <property type="entry name" value="TraB_PrgY_gumN"/>
    <property type="match status" value="1"/>
</dbReference>
<organism evidence="2 3">
    <name type="scientific">Qipengyuania vulgaris</name>
    <dbReference type="NCBI Taxonomy" id="291985"/>
    <lineage>
        <taxon>Bacteria</taxon>
        <taxon>Pseudomonadati</taxon>
        <taxon>Pseudomonadota</taxon>
        <taxon>Alphaproteobacteria</taxon>
        <taxon>Sphingomonadales</taxon>
        <taxon>Erythrobacteraceae</taxon>
        <taxon>Qipengyuania</taxon>
    </lineage>
</organism>